<feature type="non-terminal residue" evidence="1">
    <location>
        <position position="1"/>
    </location>
</feature>
<sequence length="54" mass="6404">RLVNQFSRLMDVYDIRYLLYRGLNQTPCLIRRSSICTRPAIHLPLSSTYNPQYS</sequence>
<comment type="caution">
    <text evidence="1">The sequence shown here is derived from an EMBL/GenBank/DDBJ whole genome shotgun (WGS) entry which is preliminary data.</text>
</comment>
<evidence type="ECO:0000313" key="1">
    <source>
        <dbReference type="EMBL" id="KAJ0175285.1"/>
    </source>
</evidence>
<proteinExistence type="predicted"/>
<accession>A0ACC1CUS1</accession>
<keyword evidence="2" id="KW-1185">Reference proteome</keyword>
<evidence type="ECO:0000313" key="2">
    <source>
        <dbReference type="Proteomes" id="UP000824533"/>
    </source>
</evidence>
<dbReference type="Proteomes" id="UP000824533">
    <property type="component" value="Linkage Group LG16"/>
</dbReference>
<feature type="non-terminal residue" evidence="1">
    <location>
        <position position="54"/>
    </location>
</feature>
<protein>
    <submittedName>
        <fullName evidence="1">Uncharacterized protein</fullName>
    </submittedName>
</protein>
<organism evidence="1 2">
    <name type="scientific">Dendrolimus kikuchii</name>
    <dbReference type="NCBI Taxonomy" id="765133"/>
    <lineage>
        <taxon>Eukaryota</taxon>
        <taxon>Metazoa</taxon>
        <taxon>Ecdysozoa</taxon>
        <taxon>Arthropoda</taxon>
        <taxon>Hexapoda</taxon>
        <taxon>Insecta</taxon>
        <taxon>Pterygota</taxon>
        <taxon>Neoptera</taxon>
        <taxon>Endopterygota</taxon>
        <taxon>Lepidoptera</taxon>
        <taxon>Glossata</taxon>
        <taxon>Ditrysia</taxon>
        <taxon>Bombycoidea</taxon>
        <taxon>Lasiocampidae</taxon>
        <taxon>Dendrolimus</taxon>
    </lineage>
</organism>
<name>A0ACC1CUS1_9NEOP</name>
<reference evidence="1 2" key="1">
    <citation type="journal article" date="2021" name="Front. Genet.">
        <title>Chromosome-Level Genome Assembly Reveals Significant Gene Expansion in the Toll and IMD Signaling Pathways of Dendrolimus kikuchii.</title>
        <authorList>
            <person name="Zhou J."/>
            <person name="Wu P."/>
            <person name="Xiong Z."/>
            <person name="Liu N."/>
            <person name="Zhao N."/>
            <person name="Ji M."/>
            <person name="Qiu Y."/>
            <person name="Yang B."/>
        </authorList>
    </citation>
    <scope>NUCLEOTIDE SEQUENCE [LARGE SCALE GENOMIC DNA]</scope>
    <source>
        <strain evidence="1">Ann1</strain>
    </source>
</reference>
<dbReference type="EMBL" id="CM034402">
    <property type="protein sequence ID" value="KAJ0175285.1"/>
    <property type="molecule type" value="Genomic_DNA"/>
</dbReference>
<gene>
    <name evidence="1" type="ORF">K1T71_009426</name>
</gene>